<dbReference type="InterPro" id="IPR011333">
    <property type="entry name" value="SKP1/BTB/POZ_sf"/>
</dbReference>
<dbReference type="Proteomes" id="UP000179807">
    <property type="component" value="Unassembled WGS sequence"/>
</dbReference>
<evidence type="ECO:0000259" key="2">
    <source>
        <dbReference type="PROSITE" id="PS50022"/>
    </source>
</evidence>
<keyword evidence="4" id="KW-1185">Reference proteome</keyword>
<dbReference type="InterPro" id="IPR000421">
    <property type="entry name" value="FA58C"/>
</dbReference>
<organism evidence="3 4">
    <name type="scientific">Tritrichomonas foetus</name>
    <dbReference type="NCBI Taxonomy" id="1144522"/>
    <lineage>
        <taxon>Eukaryota</taxon>
        <taxon>Metamonada</taxon>
        <taxon>Parabasalia</taxon>
        <taxon>Tritrichomonadida</taxon>
        <taxon>Tritrichomonadidae</taxon>
        <taxon>Tritrichomonas</taxon>
    </lineage>
</organism>
<dbReference type="SUPFAM" id="SSF49785">
    <property type="entry name" value="Galactose-binding domain-like"/>
    <property type="match status" value="1"/>
</dbReference>
<dbReference type="EMBL" id="MLAK01000672">
    <property type="protein sequence ID" value="OHT08255.1"/>
    <property type="molecule type" value="Genomic_DNA"/>
</dbReference>
<feature type="domain" description="F5/8 type C" evidence="2">
    <location>
        <begin position="280"/>
        <end position="437"/>
    </location>
</feature>
<protein>
    <recommendedName>
        <fullName evidence="2">F5/8 type C domain-containing protein</fullName>
    </recommendedName>
</protein>
<name>A0A1J4K9Z4_9EUKA</name>
<sequence length="440" mass="49861">MSEITLSSRGLKNIPPCLLYDDFAFHIGDFTYSCNKVFASFISPIISQILKSDPLCNSFTIGCLSDSHNDMNAFTDVLNLMSGDSILLNESNVDYVMLIAEKLGNSELASLVKREAPQLTRRNVITRLLRRSNLSLNISEEIDFIASNFIEFDEQELELLGPSVLKSVFLSQKLKIQSEDWLLSLINRLVELFGDKYKCLFSCVRFTDVSENDMELFLGRLNVDDIDGPLWAALKDRFSQSTMKAGNKGRNSKNNNNSNENLINSKANISTTIAPSKPETLTGLLAYIKEQFPDNKISSIIKVSSSPFNPQNPPENAIDFAKEDSKYFESNDQEGSWIMLDFGKMRVSVTHYALKTWFWGPNFQHLKSWTLEGSDDGNEWAELDSRDNEDSLNDALAFRRFKCQINVSCRYIRLRSTDTDHSGTNLLILNTFELYGRLIA</sequence>
<accession>A0A1J4K9Z4</accession>
<evidence type="ECO:0000313" key="3">
    <source>
        <dbReference type="EMBL" id="OHT08255.1"/>
    </source>
</evidence>
<dbReference type="Gene3D" id="2.60.120.260">
    <property type="entry name" value="Galactose-binding domain-like"/>
    <property type="match status" value="1"/>
</dbReference>
<gene>
    <name evidence="3" type="ORF">TRFO_23261</name>
</gene>
<comment type="caution">
    <text evidence="3">The sequence shown here is derived from an EMBL/GenBank/DDBJ whole genome shotgun (WGS) entry which is preliminary data.</text>
</comment>
<evidence type="ECO:0000313" key="4">
    <source>
        <dbReference type="Proteomes" id="UP000179807"/>
    </source>
</evidence>
<evidence type="ECO:0000256" key="1">
    <source>
        <dbReference type="SAM" id="MobiDB-lite"/>
    </source>
</evidence>
<dbReference type="GeneID" id="94837751"/>
<feature type="region of interest" description="Disordered" evidence="1">
    <location>
        <begin position="242"/>
        <end position="261"/>
    </location>
</feature>
<dbReference type="RefSeq" id="XP_068361391.1">
    <property type="nucleotide sequence ID" value="XM_068503047.1"/>
</dbReference>
<proteinExistence type="predicted"/>
<feature type="compositionally biased region" description="Low complexity" evidence="1">
    <location>
        <begin position="248"/>
        <end position="261"/>
    </location>
</feature>
<dbReference type="SUPFAM" id="SSF54695">
    <property type="entry name" value="POZ domain"/>
    <property type="match status" value="1"/>
</dbReference>
<dbReference type="Pfam" id="PF00754">
    <property type="entry name" value="F5_F8_type_C"/>
    <property type="match status" value="1"/>
</dbReference>
<reference evidence="3" key="1">
    <citation type="submission" date="2016-10" db="EMBL/GenBank/DDBJ databases">
        <authorList>
            <person name="Benchimol M."/>
            <person name="Almeida L.G."/>
            <person name="Vasconcelos A.T."/>
            <person name="Perreira-Neves A."/>
            <person name="Rosa I.A."/>
            <person name="Tasca T."/>
            <person name="Bogo M.R."/>
            <person name="de Souza W."/>
        </authorList>
    </citation>
    <scope>NUCLEOTIDE SEQUENCE [LARGE SCALE GENOMIC DNA]</scope>
    <source>
        <strain evidence="3">K</strain>
    </source>
</reference>
<dbReference type="VEuPathDB" id="TrichDB:TRFO_23261"/>
<dbReference type="AlphaFoldDB" id="A0A1J4K9Z4"/>
<dbReference type="PROSITE" id="PS50022">
    <property type="entry name" value="FA58C_3"/>
    <property type="match status" value="1"/>
</dbReference>
<dbReference type="InterPro" id="IPR008979">
    <property type="entry name" value="Galactose-bd-like_sf"/>
</dbReference>
<dbReference type="OrthoDB" id="1482944at2759"/>